<dbReference type="GO" id="GO:0004930">
    <property type="term" value="F:G protein-coupled receptor activity"/>
    <property type="evidence" value="ECO:0007669"/>
    <property type="project" value="UniProtKB-KW"/>
</dbReference>
<comment type="caution">
    <text evidence="10">The sequence shown here is derived from an EMBL/GenBank/DDBJ whole genome shotgun (WGS) entry which is preliminary data.</text>
</comment>
<dbReference type="CDD" id="cd00637">
    <property type="entry name" value="7tm_classA_rhodopsin-like"/>
    <property type="match status" value="1"/>
</dbReference>
<evidence type="ECO:0000313" key="11">
    <source>
        <dbReference type="Proteomes" id="UP001152320"/>
    </source>
</evidence>
<gene>
    <name evidence="10" type="ORF">HOLleu_31174</name>
</gene>
<feature type="transmembrane region" description="Helical" evidence="8">
    <location>
        <begin position="104"/>
        <end position="130"/>
    </location>
</feature>
<keyword evidence="6 10" id="KW-0675">Receptor</keyword>
<feature type="transmembrane region" description="Helical" evidence="8">
    <location>
        <begin position="151"/>
        <end position="169"/>
    </location>
</feature>
<dbReference type="InterPro" id="IPR000276">
    <property type="entry name" value="GPCR_Rhodpsn"/>
</dbReference>
<feature type="domain" description="G-protein coupled receptors family 1 profile" evidence="9">
    <location>
        <begin position="50"/>
        <end position="314"/>
    </location>
</feature>
<name>A0A9Q1BLH9_HOLLE</name>
<evidence type="ECO:0000256" key="6">
    <source>
        <dbReference type="ARBA" id="ARBA00023170"/>
    </source>
</evidence>
<accession>A0A9Q1BLH9</accession>
<feature type="transmembrane region" description="Helical" evidence="8">
    <location>
        <begin position="35"/>
        <end position="59"/>
    </location>
</feature>
<proteinExistence type="predicted"/>
<feature type="transmembrane region" description="Helical" evidence="8">
    <location>
        <begin position="71"/>
        <end position="92"/>
    </location>
</feature>
<reference evidence="10" key="1">
    <citation type="submission" date="2021-10" db="EMBL/GenBank/DDBJ databases">
        <title>Tropical sea cucumber genome reveals ecological adaptation and Cuvierian tubules defense mechanism.</title>
        <authorList>
            <person name="Chen T."/>
        </authorList>
    </citation>
    <scope>NUCLEOTIDE SEQUENCE</scope>
    <source>
        <strain evidence="10">Nanhai2018</strain>
        <tissue evidence="10">Muscle</tissue>
    </source>
</reference>
<keyword evidence="4" id="KW-0297">G-protein coupled receptor</keyword>
<dbReference type="PANTHER" id="PTHR45695:SF9">
    <property type="entry name" value="LEUCOKININ RECEPTOR"/>
    <property type="match status" value="1"/>
</dbReference>
<dbReference type="OrthoDB" id="10049706at2759"/>
<comment type="subcellular location">
    <subcellularLocation>
        <location evidence="1">Membrane</location>
        <topology evidence="1">Multi-pass membrane protein</topology>
    </subcellularLocation>
</comment>
<protein>
    <submittedName>
        <fullName evidence="10">Gastrin-releasing peptide receptor</fullName>
    </submittedName>
</protein>
<dbReference type="PANTHER" id="PTHR45695">
    <property type="entry name" value="LEUCOKININ RECEPTOR-RELATED"/>
    <property type="match status" value="1"/>
</dbReference>
<evidence type="ECO:0000256" key="1">
    <source>
        <dbReference type="ARBA" id="ARBA00004141"/>
    </source>
</evidence>
<dbReference type="SUPFAM" id="SSF81321">
    <property type="entry name" value="Family A G protein-coupled receptor-like"/>
    <property type="match status" value="1"/>
</dbReference>
<keyword evidence="7" id="KW-0807">Transducer</keyword>
<feature type="transmembrane region" description="Helical" evidence="8">
    <location>
        <begin position="296"/>
        <end position="317"/>
    </location>
</feature>
<keyword evidence="5 8" id="KW-0472">Membrane</keyword>
<dbReference type="AlphaFoldDB" id="A0A9Q1BLH9"/>
<evidence type="ECO:0000256" key="8">
    <source>
        <dbReference type="SAM" id="Phobius"/>
    </source>
</evidence>
<keyword evidence="2 8" id="KW-0812">Transmembrane</keyword>
<evidence type="ECO:0000256" key="5">
    <source>
        <dbReference type="ARBA" id="ARBA00023136"/>
    </source>
</evidence>
<dbReference type="EMBL" id="JAIZAY010000015">
    <property type="protein sequence ID" value="KAJ8028825.1"/>
    <property type="molecule type" value="Genomic_DNA"/>
</dbReference>
<dbReference type="Pfam" id="PF00001">
    <property type="entry name" value="7tm_1"/>
    <property type="match status" value="1"/>
</dbReference>
<evidence type="ECO:0000256" key="4">
    <source>
        <dbReference type="ARBA" id="ARBA00023040"/>
    </source>
</evidence>
<sequence length="390" mass="44405">MENEKYFVGVDNDSIVDLSINTNLNDGIIHPSSSYYIATLSVFFLVGVFGNLSLIWLFVKEARLHDVSHALISNLAFSDFLCMLVYVPTLIYADVHRLRPFGKYFCYLFTTLTYTSHDVSILSFVALSYVRYRVILHPLSTLGKHAKYKTLVFCVFSWIIGIGFSILPASHCEEHTVRVEVNNQFNSSRLIKQHYIYMDSKDWRTYLPLRFVLLYVIPLLIITVLHCQMAKKLIMDSSILKTNPSISARKALSSRKRLGIIMILLILSFALCWFPNYVVLYLVFFTTIVNIPQVLIRLRPALISLSLAINPVILYITSSTHRHFLRKQFTDCSQGKSLARWSIGTRSSTISSRDSNSKKLKKVNVDGLGLQAVQTVTTCQKVSTNYQSPG</sequence>
<evidence type="ECO:0000256" key="7">
    <source>
        <dbReference type="ARBA" id="ARBA00023224"/>
    </source>
</evidence>
<evidence type="ECO:0000256" key="2">
    <source>
        <dbReference type="ARBA" id="ARBA00022692"/>
    </source>
</evidence>
<dbReference type="PRINTS" id="PR00237">
    <property type="entry name" value="GPCRRHODOPSN"/>
</dbReference>
<dbReference type="InterPro" id="IPR017452">
    <property type="entry name" value="GPCR_Rhodpsn_7TM"/>
</dbReference>
<keyword evidence="11" id="KW-1185">Reference proteome</keyword>
<feature type="transmembrane region" description="Helical" evidence="8">
    <location>
        <begin position="258"/>
        <end position="284"/>
    </location>
</feature>
<evidence type="ECO:0000259" key="9">
    <source>
        <dbReference type="PROSITE" id="PS50262"/>
    </source>
</evidence>
<dbReference type="GO" id="GO:0005886">
    <property type="term" value="C:plasma membrane"/>
    <property type="evidence" value="ECO:0007669"/>
    <property type="project" value="TreeGrafter"/>
</dbReference>
<dbReference type="SMART" id="SM01381">
    <property type="entry name" value="7TM_GPCR_Srsx"/>
    <property type="match status" value="1"/>
</dbReference>
<feature type="transmembrane region" description="Helical" evidence="8">
    <location>
        <begin position="207"/>
        <end position="225"/>
    </location>
</feature>
<evidence type="ECO:0000256" key="3">
    <source>
        <dbReference type="ARBA" id="ARBA00022989"/>
    </source>
</evidence>
<dbReference type="Proteomes" id="UP001152320">
    <property type="component" value="Chromosome 15"/>
</dbReference>
<dbReference type="Gene3D" id="1.20.1070.10">
    <property type="entry name" value="Rhodopsin 7-helix transmembrane proteins"/>
    <property type="match status" value="1"/>
</dbReference>
<organism evidence="10 11">
    <name type="scientific">Holothuria leucospilota</name>
    <name type="common">Black long sea cucumber</name>
    <name type="synonym">Mertensiothuria leucospilota</name>
    <dbReference type="NCBI Taxonomy" id="206669"/>
    <lineage>
        <taxon>Eukaryota</taxon>
        <taxon>Metazoa</taxon>
        <taxon>Echinodermata</taxon>
        <taxon>Eleutherozoa</taxon>
        <taxon>Echinozoa</taxon>
        <taxon>Holothuroidea</taxon>
        <taxon>Aspidochirotacea</taxon>
        <taxon>Aspidochirotida</taxon>
        <taxon>Holothuriidae</taxon>
        <taxon>Holothuria</taxon>
    </lineage>
</organism>
<evidence type="ECO:0000313" key="10">
    <source>
        <dbReference type="EMBL" id="KAJ8028825.1"/>
    </source>
</evidence>
<dbReference type="PROSITE" id="PS50262">
    <property type="entry name" value="G_PROTEIN_RECEP_F1_2"/>
    <property type="match status" value="1"/>
</dbReference>
<keyword evidence="3 8" id="KW-1133">Transmembrane helix</keyword>